<accession>A0A8B8EUQ7</accession>
<organism evidence="4 5">
    <name type="scientific">Crassostrea virginica</name>
    <name type="common">Eastern oyster</name>
    <dbReference type="NCBI Taxonomy" id="6565"/>
    <lineage>
        <taxon>Eukaryota</taxon>
        <taxon>Metazoa</taxon>
        <taxon>Spiralia</taxon>
        <taxon>Lophotrochozoa</taxon>
        <taxon>Mollusca</taxon>
        <taxon>Bivalvia</taxon>
        <taxon>Autobranchia</taxon>
        <taxon>Pteriomorphia</taxon>
        <taxon>Ostreida</taxon>
        <taxon>Ostreoidea</taxon>
        <taxon>Ostreidae</taxon>
        <taxon>Crassostrea</taxon>
    </lineage>
</organism>
<proteinExistence type="predicted"/>
<dbReference type="PANTHER" id="PTHR45828:SF33">
    <property type="entry name" value="DOMON DOMAIN-CONTAINING PROTEIN"/>
    <property type="match status" value="1"/>
</dbReference>
<name>A0A8B8EUQ7_CRAVI</name>
<dbReference type="PROSITE" id="PS51019">
    <property type="entry name" value="REELIN"/>
    <property type="match status" value="1"/>
</dbReference>
<feature type="domain" description="Reelin" evidence="3">
    <location>
        <begin position="16"/>
        <end position="186"/>
    </location>
</feature>
<dbReference type="Proteomes" id="UP000694844">
    <property type="component" value="Chromosome 5"/>
</dbReference>
<dbReference type="AlphaFoldDB" id="A0A8B8EUQ7"/>
<evidence type="ECO:0000259" key="3">
    <source>
        <dbReference type="PROSITE" id="PS51019"/>
    </source>
</evidence>
<dbReference type="RefSeq" id="XP_022343704.1">
    <property type="nucleotide sequence ID" value="XM_022487996.1"/>
</dbReference>
<dbReference type="OrthoDB" id="6110619at2759"/>
<feature type="chain" id="PRO_5034242855" evidence="2">
    <location>
        <begin position="22"/>
        <end position="277"/>
    </location>
</feature>
<feature type="compositionally biased region" description="Gly residues" evidence="1">
    <location>
        <begin position="227"/>
        <end position="237"/>
    </location>
</feature>
<dbReference type="GO" id="GO:0016020">
    <property type="term" value="C:membrane"/>
    <property type="evidence" value="ECO:0007669"/>
    <property type="project" value="TreeGrafter"/>
</dbReference>
<dbReference type="KEGG" id="cvn:111136859"/>
<evidence type="ECO:0000256" key="1">
    <source>
        <dbReference type="SAM" id="MobiDB-lite"/>
    </source>
</evidence>
<reference evidence="5" key="1">
    <citation type="submission" date="2025-08" db="UniProtKB">
        <authorList>
            <consortium name="RefSeq"/>
        </authorList>
    </citation>
    <scope>IDENTIFICATION</scope>
    <source>
        <tissue evidence="5">Whole sample</tissue>
    </source>
</reference>
<keyword evidence="4" id="KW-1185">Reference proteome</keyword>
<evidence type="ECO:0000313" key="5">
    <source>
        <dbReference type="RefSeq" id="XP_022343704.1"/>
    </source>
</evidence>
<dbReference type="InterPro" id="IPR051237">
    <property type="entry name" value="Ferric-chelate_Red/DefProt"/>
</dbReference>
<keyword evidence="2" id="KW-0732">Signal</keyword>
<gene>
    <name evidence="5" type="primary">LOC111136859</name>
</gene>
<sequence length="277" mass="30535">MYILELVFSVLVLSLVKSSVGYPDGAPERACFFMIPRHTHPQSNRPIFKQTGGSPYNISLSSLTYVPNRPIRVTISGAPFKGFLIVAGEEGSKDWPTGQWYTENDAARPMFCSGKNDAITHTNSRWKDSITLLWYGPTHSSADMIQFIATVVTNRTTYWTEIRSPRITMDNAAQEAQAEFNPLTAAMSSFGSSGLDPWGYPTTEAWGWGGGMGGRNSRRSMNSRPGSSGGEGTGGGETPAAGEGATPSSRNQWGNSRMNMFRSNFFNPFSLFWRRRK</sequence>
<dbReference type="CDD" id="cd08544">
    <property type="entry name" value="Reeler"/>
    <property type="match status" value="1"/>
</dbReference>
<dbReference type="Gene3D" id="2.60.40.4060">
    <property type="entry name" value="Reeler domain"/>
    <property type="match status" value="1"/>
</dbReference>
<dbReference type="PANTHER" id="PTHR45828">
    <property type="entry name" value="CYTOCHROME B561/FERRIC REDUCTASE TRANSMEMBRANE"/>
    <property type="match status" value="1"/>
</dbReference>
<dbReference type="GeneID" id="111136859"/>
<evidence type="ECO:0000313" key="4">
    <source>
        <dbReference type="Proteomes" id="UP000694844"/>
    </source>
</evidence>
<feature type="compositionally biased region" description="Low complexity" evidence="1">
    <location>
        <begin position="238"/>
        <end position="247"/>
    </location>
</feature>
<dbReference type="InterPro" id="IPR002861">
    <property type="entry name" value="Reeler_dom"/>
</dbReference>
<dbReference type="InterPro" id="IPR042307">
    <property type="entry name" value="Reeler_sf"/>
</dbReference>
<feature type="signal peptide" evidence="2">
    <location>
        <begin position="1"/>
        <end position="21"/>
    </location>
</feature>
<dbReference type="Pfam" id="PF02014">
    <property type="entry name" value="Reeler"/>
    <property type="match status" value="1"/>
</dbReference>
<evidence type="ECO:0000256" key="2">
    <source>
        <dbReference type="SAM" id="SignalP"/>
    </source>
</evidence>
<feature type="region of interest" description="Disordered" evidence="1">
    <location>
        <begin position="209"/>
        <end position="256"/>
    </location>
</feature>
<protein>
    <submittedName>
        <fullName evidence="5">Ferric-chelate reductase 1-like</fullName>
    </submittedName>
</protein>